<keyword evidence="3 5" id="KW-0862">Zinc</keyword>
<keyword evidence="2" id="KW-0378">Hydrolase</keyword>
<keyword evidence="5" id="KW-0479">Metal-binding</keyword>
<feature type="binding site" evidence="5">
    <location>
        <position position="64"/>
    </location>
    <ligand>
        <name>Zn(2+)</name>
        <dbReference type="ChEBI" id="CHEBI:29105"/>
        <note>catalytic</note>
    </ligand>
</feature>
<keyword evidence="9" id="KW-1185">Reference proteome</keyword>
<comment type="caution">
    <text evidence="8">The sequence shown here is derived from an EMBL/GenBank/DDBJ whole genome shotgun (WGS) entry which is preliminary data.</text>
</comment>
<evidence type="ECO:0000256" key="6">
    <source>
        <dbReference type="SAM" id="MobiDB-lite"/>
    </source>
</evidence>
<sequence length="106" mass="11118">MVKVSGRRSMVKTASEGNGGAKRGAALQGGMCTLQKVAIVKDDGRYSGVNTAAHEFGHLLGSPHDGYGDSKRCPESGGHLMSRYRQNSLAATFSECTKGIVGKFLA</sequence>
<reference evidence="8 9" key="1">
    <citation type="journal article" date="2023" name="Arcadia Sci">
        <title>De novo assembly of a long-read Amblyomma americanum tick genome.</title>
        <authorList>
            <person name="Chou S."/>
            <person name="Poskanzer K.E."/>
            <person name="Rollins M."/>
            <person name="Thuy-Boun P.S."/>
        </authorList>
    </citation>
    <scope>NUCLEOTIDE SEQUENCE [LARGE SCALE GENOMIC DNA]</scope>
    <source>
        <strain evidence="8">F_SG_1</strain>
        <tissue evidence="8">Salivary glands</tissue>
    </source>
</reference>
<dbReference type="InterPro" id="IPR024079">
    <property type="entry name" value="MetalloPept_cat_dom_sf"/>
</dbReference>
<feature type="region of interest" description="Disordered" evidence="6">
    <location>
        <begin position="1"/>
        <end position="24"/>
    </location>
</feature>
<accession>A0AAQ4DMV4</accession>
<evidence type="ECO:0000256" key="3">
    <source>
        <dbReference type="ARBA" id="ARBA00022833"/>
    </source>
</evidence>
<evidence type="ECO:0000313" key="9">
    <source>
        <dbReference type="Proteomes" id="UP001321473"/>
    </source>
</evidence>
<protein>
    <recommendedName>
        <fullName evidence="7">Peptidase M12B domain-containing protein</fullName>
    </recommendedName>
</protein>
<keyword evidence="4" id="KW-0482">Metalloprotease</keyword>
<dbReference type="PANTHER" id="PTHR11905:SF159">
    <property type="entry name" value="ADAM METALLOPROTEASE"/>
    <property type="match status" value="1"/>
</dbReference>
<proteinExistence type="predicted"/>
<feature type="binding site" evidence="5">
    <location>
        <position position="54"/>
    </location>
    <ligand>
        <name>Zn(2+)</name>
        <dbReference type="ChEBI" id="CHEBI:29105"/>
        <note>catalytic</note>
    </ligand>
</feature>
<organism evidence="8 9">
    <name type="scientific">Amblyomma americanum</name>
    <name type="common">Lone star tick</name>
    <dbReference type="NCBI Taxonomy" id="6943"/>
    <lineage>
        <taxon>Eukaryota</taxon>
        <taxon>Metazoa</taxon>
        <taxon>Ecdysozoa</taxon>
        <taxon>Arthropoda</taxon>
        <taxon>Chelicerata</taxon>
        <taxon>Arachnida</taxon>
        <taxon>Acari</taxon>
        <taxon>Parasitiformes</taxon>
        <taxon>Ixodida</taxon>
        <taxon>Ixodoidea</taxon>
        <taxon>Ixodidae</taxon>
        <taxon>Amblyomminae</taxon>
        <taxon>Amblyomma</taxon>
    </lineage>
</organism>
<evidence type="ECO:0000256" key="5">
    <source>
        <dbReference type="PROSITE-ProRule" id="PRU00276"/>
    </source>
</evidence>
<dbReference type="SUPFAM" id="SSF55486">
    <property type="entry name" value="Metalloproteases ('zincins'), catalytic domain"/>
    <property type="match status" value="1"/>
</dbReference>
<dbReference type="EMBL" id="JARKHS020028980">
    <property type="protein sequence ID" value="KAK8763794.1"/>
    <property type="molecule type" value="Genomic_DNA"/>
</dbReference>
<evidence type="ECO:0000256" key="2">
    <source>
        <dbReference type="ARBA" id="ARBA00022801"/>
    </source>
</evidence>
<keyword evidence="1" id="KW-0645">Protease</keyword>
<name>A0AAQ4DMV4_AMBAM</name>
<comment type="caution">
    <text evidence="5">Lacks conserved residue(s) required for the propagation of feature annotation.</text>
</comment>
<feature type="domain" description="Peptidase M12B" evidence="7">
    <location>
        <begin position="24"/>
        <end position="106"/>
    </location>
</feature>
<dbReference type="Pfam" id="PF13688">
    <property type="entry name" value="Reprolysin_5"/>
    <property type="match status" value="1"/>
</dbReference>
<evidence type="ECO:0000256" key="1">
    <source>
        <dbReference type="ARBA" id="ARBA00022670"/>
    </source>
</evidence>
<dbReference type="AlphaFoldDB" id="A0AAQ4DMV4"/>
<dbReference type="InterPro" id="IPR001590">
    <property type="entry name" value="Peptidase_M12B"/>
</dbReference>
<gene>
    <name evidence="8" type="ORF">V5799_033597</name>
</gene>
<dbReference type="PANTHER" id="PTHR11905">
    <property type="entry name" value="ADAM A DISINTEGRIN AND METALLOPROTEASE DOMAIN"/>
    <property type="match status" value="1"/>
</dbReference>
<dbReference type="GO" id="GO:0046872">
    <property type="term" value="F:metal ion binding"/>
    <property type="evidence" value="ECO:0007669"/>
    <property type="project" value="UniProtKB-KW"/>
</dbReference>
<evidence type="ECO:0000313" key="8">
    <source>
        <dbReference type="EMBL" id="KAK8763794.1"/>
    </source>
</evidence>
<feature type="active site" evidence="5">
    <location>
        <position position="55"/>
    </location>
</feature>
<dbReference type="GO" id="GO:0004222">
    <property type="term" value="F:metalloendopeptidase activity"/>
    <property type="evidence" value="ECO:0007669"/>
    <property type="project" value="InterPro"/>
</dbReference>
<dbReference type="GO" id="GO:0006509">
    <property type="term" value="P:membrane protein ectodomain proteolysis"/>
    <property type="evidence" value="ECO:0007669"/>
    <property type="project" value="TreeGrafter"/>
</dbReference>
<feature type="non-terminal residue" evidence="8">
    <location>
        <position position="106"/>
    </location>
</feature>
<evidence type="ECO:0000256" key="4">
    <source>
        <dbReference type="ARBA" id="ARBA00023049"/>
    </source>
</evidence>
<dbReference type="PROSITE" id="PS50215">
    <property type="entry name" value="ADAM_MEPRO"/>
    <property type="match status" value="1"/>
</dbReference>
<feature type="binding site" evidence="5">
    <location>
        <position position="58"/>
    </location>
    <ligand>
        <name>Zn(2+)</name>
        <dbReference type="ChEBI" id="CHEBI:29105"/>
        <note>catalytic</note>
    </ligand>
</feature>
<evidence type="ECO:0000259" key="7">
    <source>
        <dbReference type="PROSITE" id="PS50215"/>
    </source>
</evidence>
<feature type="compositionally biased region" description="Basic residues" evidence="6">
    <location>
        <begin position="1"/>
        <end position="10"/>
    </location>
</feature>
<dbReference type="Gene3D" id="3.40.390.10">
    <property type="entry name" value="Collagenase (Catalytic Domain)"/>
    <property type="match status" value="1"/>
</dbReference>
<dbReference type="Proteomes" id="UP001321473">
    <property type="component" value="Unassembled WGS sequence"/>
</dbReference>